<name>A0AA88DIF1_FICCA</name>
<gene>
    <name evidence="1" type="ORF">TIFTF001_014277</name>
</gene>
<dbReference type="EMBL" id="BTGU01000019">
    <property type="protein sequence ID" value="GMN45084.1"/>
    <property type="molecule type" value="Genomic_DNA"/>
</dbReference>
<evidence type="ECO:0000313" key="1">
    <source>
        <dbReference type="EMBL" id="GMN45084.1"/>
    </source>
</evidence>
<organism evidence="1 2">
    <name type="scientific">Ficus carica</name>
    <name type="common">Common fig</name>
    <dbReference type="NCBI Taxonomy" id="3494"/>
    <lineage>
        <taxon>Eukaryota</taxon>
        <taxon>Viridiplantae</taxon>
        <taxon>Streptophyta</taxon>
        <taxon>Embryophyta</taxon>
        <taxon>Tracheophyta</taxon>
        <taxon>Spermatophyta</taxon>
        <taxon>Magnoliopsida</taxon>
        <taxon>eudicotyledons</taxon>
        <taxon>Gunneridae</taxon>
        <taxon>Pentapetalae</taxon>
        <taxon>rosids</taxon>
        <taxon>fabids</taxon>
        <taxon>Rosales</taxon>
        <taxon>Moraceae</taxon>
        <taxon>Ficeae</taxon>
        <taxon>Ficus</taxon>
    </lineage>
</organism>
<sequence length="91" mass="10228">MPRADEVLPQDNIVPPVAPHIPEVNQGIPWNPDVPLAPIATAGMQAIPSMAREDLLYKRFRRLKTPEFEGLVDPIGADNWLMDIQVILEFM</sequence>
<evidence type="ECO:0000313" key="2">
    <source>
        <dbReference type="Proteomes" id="UP001187192"/>
    </source>
</evidence>
<keyword evidence="2" id="KW-1185">Reference proteome</keyword>
<dbReference type="AlphaFoldDB" id="A0AA88DIF1"/>
<proteinExistence type="predicted"/>
<protein>
    <submittedName>
        <fullName evidence="1">Uncharacterized protein</fullName>
    </submittedName>
</protein>
<comment type="caution">
    <text evidence="1">The sequence shown here is derived from an EMBL/GenBank/DDBJ whole genome shotgun (WGS) entry which is preliminary data.</text>
</comment>
<dbReference type="Proteomes" id="UP001187192">
    <property type="component" value="Unassembled WGS sequence"/>
</dbReference>
<reference evidence="1" key="1">
    <citation type="submission" date="2023-07" db="EMBL/GenBank/DDBJ databases">
        <title>draft genome sequence of fig (Ficus carica).</title>
        <authorList>
            <person name="Takahashi T."/>
            <person name="Nishimura K."/>
        </authorList>
    </citation>
    <scope>NUCLEOTIDE SEQUENCE</scope>
</reference>
<accession>A0AA88DIF1</accession>